<organism evidence="3 4">
    <name type="scientific">Ornithobacterium rhinotracheale</name>
    <dbReference type="NCBI Taxonomy" id="28251"/>
    <lineage>
        <taxon>Bacteria</taxon>
        <taxon>Pseudomonadati</taxon>
        <taxon>Bacteroidota</taxon>
        <taxon>Flavobacteriia</taxon>
        <taxon>Flavobacteriales</taxon>
        <taxon>Weeksellaceae</taxon>
        <taxon>Ornithobacterium</taxon>
    </lineage>
</organism>
<dbReference type="InterPro" id="IPR003961">
    <property type="entry name" value="FN3_dom"/>
</dbReference>
<dbReference type="CDD" id="cd00063">
    <property type="entry name" value="FN3"/>
    <property type="match status" value="1"/>
</dbReference>
<evidence type="ECO:0000313" key="4">
    <source>
        <dbReference type="Proteomes" id="UP000287701"/>
    </source>
</evidence>
<dbReference type="InterPro" id="IPR036116">
    <property type="entry name" value="FN3_sf"/>
</dbReference>
<evidence type="ECO:0000259" key="2">
    <source>
        <dbReference type="SMART" id="SM00060"/>
    </source>
</evidence>
<proteinExistence type="predicted"/>
<dbReference type="EMBL" id="CP035107">
    <property type="protein sequence ID" value="QAR31497.1"/>
    <property type="molecule type" value="Genomic_DNA"/>
</dbReference>
<reference evidence="3 4" key="1">
    <citation type="submission" date="2019-01" db="EMBL/GenBank/DDBJ databases">
        <title>Whole Genome of Ornithobacterium rhinotracheale FARPER-174b.</title>
        <authorList>
            <person name="Tataje-Lavanda L.A."/>
            <person name="Montalvan A."/>
            <person name="Montesinos R."/>
            <person name="Zimic M."/>
            <person name="Fernandez-Sanchez M."/>
            <person name="Fernandez-Diaz M."/>
        </authorList>
    </citation>
    <scope>NUCLEOTIDE SEQUENCE [LARGE SCALE GENOMIC DNA]</scope>
    <source>
        <strain evidence="3 4">FARPER-174b</strain>
    </source>
</reference>
<feature type="domain" description="Fibronectin type-III" evidence="2">
    <location>
        <begin position="177"/>
        <end position="248"/>
    </location>
</feature>
<dbReference type="Gene3D" id="2.60.40.10">
    <property type="entry name" value="Immunoglobulins"/>
    <property type="match status" value="1"/>
</dbReference>
<dbReference type="InterPro" id="IPR013783">
    <property type="entry name" value="Ig-like_fold"/>
</dbReference>
<dbReference type="SUPFAM" id="SSF49265">
    <property type="entry name" value="Fibronectin type III"/>
    <property type="match status" value="1"/>
</dbReference>
<keyword evidence="1" id="KW-0732">Signal</keyword>
<feature type="signal peptide" evidence="1">
    <location>
        <begin position="1"/>
        <end position="19"/>
    </location>
</feature>
<gene>
    <name evidence="3" type="ORF">EQP59_09160</name>
</gene>
<accession>A0A3R5XVD0</accession>
<dbReference type="SMART" id="SM00060">
    <property type="entry name" value="FN3"/>
    <property type="match status" value="1"/>
</dbReference>
<dbReference type="Gene3D" id="2.60.120.260">
    <property type="entry name" value="Galactose-binding domain-like"/>
    <property type="match status" value="1"/>
</dbReference>
<dbReference type="AlphaFoldDB" id="A0A3R5XVD0"/>
<feature type="chain" id="PRO_5018698977" evidence="1">
    <location>
        <begin position="20"/>
        <end position="347"/>
    </location>
</feature>
<dbReference type="RefSeq" id="WP_128501914.1">
    <property type="nucleotide sequence ID" value="NZ_CP035107.1"/>
</dbReference>
<sequence length="347" mass="39566">MKILKFFLFLFLSLQVAKAQDNLLPNGDFEQGLENWYTNKFDLYPGGGIDGGNCVNTGYLKFYDYPSVTTKNLKIDGIGGQVLVFSFWVSKNTALDKVSVRIGATKDDGSEEYNMKGTSYNTINDFAIEEEVNGWKKLGKELSIPENIAYLNSFKVQIQQSYIKLDDIQIYYKEQKATAPKDFKAEEISQRSANLTWKTQKGKEYVLELNGDSFELSEDVKSYKLSNLVPGGQYRAKIWTKDAPELVSEINFTTDAVQIQKEYGRAFPYLKNLKNNRVPQNFNYNILDLEGPQIAKVKIFFNNVEAQIDEQGNVTLPSFVEGDMKVVVTQANEKETIINYYNVMIEK</sequence>
<dbReference type="Proteomes" id="UP000287701">
    <property type="component" value="Chromosome"/>
</dbReference>
<protein>
    <submittedName>
        <fullName evidence="3">Fibronectin type III domain-containing protein</fullName>
    </submittedName>
</protein>
<evidence type="ECO:0000313" key="3">
    <source>
        <dbReference type="EMBL" id="QAR31497.1"/>
    </source>
</evidence>
<name>A0A3R5XVD0_ORNRH</name>
<evidence type="ECO:0000256" key="1">
    <source>
        <dbReference type="SAM" id="SignalP"/>
    </source>
</evidence>
<dbReference type="OrthoDB" id="1079621at2"/>